<keyword evidence="1" id="KW-1133">Transmembrane helix</keyword>
<dbReference type="RefSeq" id="WP_133978827.1">
    <property type="nucleotide sequence ID" value="NZ_SOCE01000001.1"/>
</dbReference>
<keyword evidence="1" id="KW-0472">Membrane</keyword>
<reference evidence="2 3" key="1">
    <citation type="submission" date="2019-03" db="EMBL/GenBank/DDBJ databases">
        <title>Genomic Encyclopedia of Type Strains, Phase III (KMG-III): the genomes of soil and plant-associated and newly described type strains.</title>
        <authorList>
            <person name="Whitman W."/>
        </authorList>
    </citation>
    <scope>NUCLEOTIDE SEQUENCE [LARGE SCALE GENOMIC DNA]</scope>
    <source>
        <strain evidence="2 3">VKM Ac-2575</strain>
    </source>
</reference>
<comment type="caution">
    <text evidence="2">The sequence shown here is derived from an EMBL/GenBank/DDBJ whole genome shotgun (WGS) entry which is preliminary data.</text>
</comment>
<gene>
    <name evidence="2" type="ORF">EV138_2513</name>
</gene>
<keyword evidence="1" id="KW-0812">Transmembrane</keyword>
<dbReference type="AlphaFoldDB" id="A0A4R7TAA8"/>
<evidence type="ECO:0000313" key="3">
    <source>
        <dbReference type="Proteomes" id="UP000295151"/>
    </source>
</evidence>
<dbReference type="OrthoDB" id="3817664at2"/>
<evidence type="ECO:0000256" key="1">
    <source>
        <dbReference type="SAM" id="Phobius"/>
    </source>
</evidence>
<accession>A0A4R7TAA8</accession>
<evidence type="ECO:0000313" key="2">
    <source>
        <dbReference type="EMBL" id="TDU88960.1"/>
    </source>
</evidence>
<feature type="transmembrane region" description="Helical" evidence="1">
    <location>
        <begin position="7"/>
        <end position="25"/>
    </location>
</feature>
<name>A0A4R7TAA8_9ACTN</name>
<keyword evidence="3" id="KW-1185">Reference proteome</keyword>
<protein>
    <recommendedName>
        <fullName evidence="4">DUF4352 domain-containing protein</fullName>
    </recommendedName>
</protein>
<dbReference type="EMBL" id="SOCE01000001">
    <property type="protein sequence ID" value="TDU88960.1"/>
    <property type="molecule type" value="Genomic_DNA"/>
</dbReference>
<dbReference type="Proteomes" id="UP000295151">
    <property type="component" value="Unassembled WGS sequence"/>
</dbReference>
<proteinExistence type="predicted"/>
<sequence>MSGRRIVNVGLTVFVLVAIVALYRWTPTQQDFQQPVAVNGVIGKPVHTPRFDLTVDTVRISKKLRVPRTTPDRDTLSDFVVIDATVKATKEPIHLGKVQIRTSDGYLYLGSNRSGLQDVDLTGFQFAPDIPARGSFVVEMPADKLPGAVLLVTEKPFFTDLEPQATISLGVKKDQLDGLRQDVAVLTTADAS</sequence>
<organism evidence="2 3">
    <name type="scientific">Kribbella voronezhensis</name>
    <dbReference type="NCBI Taxonomy" id="2512212"/>
    <lineage>
        <taxon>Bacteria</taxon>
        <taxon>Bacillati</taxon>
        <taxon>Actinomycetota</taxon>
        <taxon>Actinomycetes</taxon>
        <taxon>Propionibacteriales</taxon>
        <taxon>Kribbellaceae</taxon>
        <taxon>Kribbella</taxon>
    </lineage>
</organism>
<evidence type="ECO:0008006" key="4">
    <source>
        <dbReference type="Google" id="ProtNLM"/>
    </source>
</evidence>